<dbReference type="GeneID" id="55585462"/>
<dbReference type="Gene3D" id="3.40.50.720">
    <property type="entry name" value="NAD(P)-binding Rossmann-like Domain"/>
    <property type="match status" value="1"/>
</dbReference>
<sequence length="659" mass="70675">MLEQIFYPVSIAVVGASRDRGKVGNIILRNVMSTFTGKVYPVNDKVDSVEGLPAYRSLVGIGEQVDLAIISVPKDAVINVMEDAGKAGVKGAIVITSGFRETGDSGARLEEELKTVANKNGVRFLGPNTMGIVTPSFNATFTYVDVKHGGIAIVAQSGGMGAYMLTWAQRTGTGLSYFVGLGNQADVSEVDVLRFLGEDSETKAIFVYLEGVSNGPRFLEEIPEVTRRKPVAFLKGGASNAGAAAAGTHTGSLAGSYELFRAAVKSVGGMFVDDLRDLLNLAKVVNSNEPLRGDVLVITNSGGHGVLAMDEISRNSLNPAKMPPRIQSELTLKLPAHASPRNPVDLGGDANAELYAEALRVVQDLDCTKLVIVQALATVSCVEVARAISRMRGKGLVGVVMGMDEDAAARILDAAGVPAFRFSEDAVRAISRYLNRREPRLKLRSPTPVPGAIDIIEGKQYLRDEDAFKLLELYGVRVPPWAVVDDPNVAMKEAERIGFPLVMKISPDEPVHKTDIGGVRLNVERDNVEGYFAELSKMSKRVLLQRQLAGVEVFVGGIRDQVFGPAILVGLGGIYVEVLRSVSYGLSPISEQEALEIMSESKVVDALTARKRGYDVGSTARAVARISNMIVDLNVKELDVNPLIVNENGAFAVDVRIKL</sequence>
<dbReference type="Gene3D" id="3.30.470.20">
    <property type="entry name" value="ATP-grasp fold, B domain"/>
    <property type="match status" value="1"/>
</dbReference>
<dbReference type="InterPro" id="IPR013815">
    <property type="entry name" value="ATP_grasp_subdomain_1"/>
</dbReference>
<dbReference type="InterPro" id="IPR032875">
    <property type="entry name" value="Succ_CoA_lig_flav_dom"/>
</dbReference>
<dbReference type="AlphaFoldDB" id="A0A4P2VIQ2"/>
<keyword evidence="3 4" id="KW-0067">ATP-binding</keyword>
<dbReference type="InterPro" id="IPR036291">
    <property type="entry name" value="NAD(P)-bd_dom_sf"/>
</dbReference>
<evidence type="ECO:0000256" key="4">
    <source>
        <dbReference type="PROSITE-ProRule" id="PRU00409"/>
    </source>
</evidence>
<proteinExistence type="predicted"/>
<dbReference type="GO" id="GO:0005524">
    <property type="term" value="F:ATP binding"/>
    <property type="evidence" value="ECO:0007669"/>
    <property type="project" value="UniProtKB-UniRule"/>
</dbReference>
<feature type="domain" description="ATP-grasp" evidence="5">
    <location>
        <begin position="468"/>
        <end position="504"/>
    </location>
</feature>
<dbReference type="Pfam" id="PF13607">
    <property type="entry name" value="Succ_CoA_lig"/>
    <property type="match status" value="1"/>
</dbReference>
<dbReference type="KEGG" id="ccai:NAS2_1653"/>
<dbReference type="PANTHER" id="PTHR43334:SF2">
    <property type="entry name" value="ACETATE--COA LIGASE [ADP-FORMING]"/>
    <property type="match status" value="1"/>
</dbReference>
<name>A0A4P2VIQ2_9ARCH</name>
<dbReference type="Gene3D" id="3.30.1490.20">
    <property type="entry name" value="ATP-grasp fold, A domain"/>
    <property type="match status" value="1"/>
</dbReference>
<evidence type="ECO:0000256" key="3">
    <source>
        <dbReference type="ARBA" id="ARBA00022840"/>
    </source>
</evidence>
<reference evidence="6 7" key="1">
    <citation type="journal article" date="2019" name="ISME J.">
        <title>Isolation and characterization of a thermophilic sulfur- and iron-reducing thaumarchaeote from a terrestrial acidic hot spring.</title>
        <authorList>
            <person name="Kato S."/>
            <person name="Itoh T."/>
            <person name="Yuki M."/>
            <person name="Nagamori M."/>
            <person name="Ohnishi M."/>
            <person name="Uematsu K."/>
            <person name="Suzuki K."/>
            <person name="Takashina T."/>
            <person name="Ohkuma M."/>
        </authorList>
    </citation>
    <scope>NUCLEOTIDE SEQUENCE [LARGE SCALE GENOMIC DNA]</scope>
    <source>
        <strain evidence="6 7">NAS-02</strain>
    </source>
</reference>
<dbReference type="Pfam" id="PF13380">
    <property type="entry name" value="CoA_binding_2"/>
    <property type="match status" value="1"/>
</dbReference>
<gene>
    <name evidence="6" type="ORF">NAS2_1653</name>
</gene>
<dbReference type="GO" id="GO:0043758">
    <property type="term" value="F:acetate-CoA ligase (ADP-forming) activity"/>
    <property type="evidence" value="ECO:0007669"/>
    <property type="project" value="InterPro"/>
</dbReference>
<accession>A0A4P2VIQ2</accession>
<keyword evidence="1" id="KW-0436">Ligase</keyword>
<dbReference type="GO" id="GO:0046872">
    <property type="term" value="F:metal ion binding"/>
    <property type="evidence" value="ECO:0007669"/>
    <property type="project" value="InterPro"/>
</dbReference>
<dbReference type="SUPFAM" id="SSF51735">
    <property type="entry name" value="NAD(P)-binding Rossmann-fold domains"/>
    <property type="match status" value="1"/>
</dbReference>
<dbReference type="Gene3D" id="3.40.50.261">
    <property type="entry name" value="Succinyl-CoA synthetase domains"/>
    <property type="match status" value="2"/>
</dbReference>
<protein>
    <submittedName>
        <fullName evidence="6">Acetyl-CoA synthetase (ADP-forming) alpha and beta chains, putative</fullName>
    </submittedName>
</protein>
<dbReference type="EMBL" id="AP018732">
    <property type="protein sequence ID" value="BBE43022.1"/>
    <property type="molecule type" value="Genomic_DNA"/>
</dbReference>
<evidence type="ECO:0000256" key="1">
    <source>
        <dbReference type="ARBA" id="ARBA00022598"/>
    </source>
</evidence>
<dbReference type="SUPFAM" id="SSF52210">
    <property type="entry name" value="Succinyl-CoA synthetase domains"/>
    <property type="match status" value="2"/>
</dbReference>
<dbReference type="OrthoDB" id="18103at2157"/>
<dbReference type="InterPro" id="IPR003781">
    <property type="entry name" value="CoA-bd"/>
</dbReference>
<dbReference type="Proteomes" id="UP000509448">
    <property type="component" value="Chromosome"/>
</dbReference>
<dbReference type="InterPro" id="IPR043938">
    <property type="entry name" value="Ligase_CoA_dom"/>
</dbReference>
<dbReference type="Pfam" id="PF19045">
    <property type="entry name" value="Ligase_CoA_2"/>
    <property type="match status" value="1"/>
</dbReference>
<dbReference type="InterPro" id="IPR051538">
    <property type="entry name" value="Acyl-CoA_Synth/Transferase"/>
</dbReference>
<dbReference type="Pfam" id="PF13549">
    <property type="entry name" value="ATP-grasp_5"/>
    <property type="match status" value="1"/>
</dbReference>
<dbReference type="PROSITE" id="PS50975">
    <property type="entry name" value="ATP_GRASP"/>
    <property type="match status" value="1"/>
</dbReference>
<dbReference type="InterPro" id="IPR016102">
    <property type="entry name" value="Succinyl-CoA_synth-like"/>
</dbReference>
<dbReference type="SUPFAM" id="SSF56059">
    <property type="entry name" value="Glutathione synthetase ATP-binding domain-like"/>
    <property type="match status" value="1"/>
</dbReference>
<dbReference type="InterPro" id="IPR011761">
    <property type="entry name" value="ATP-grasp"/>
</dbReference>
<organism evidence="6 7">
    <name type="scientific">Conexivisphaera calida</name>
    <dbReference type="NCBI Taxonomy" id="1874277"/>
    <lineage>
        <taxon>Archaea</taxon>
        <taxon>Nitrososphaerota</taxon>
        <taxon>Conexivisphaeria</taxon>
        <taxon>Conexivisphaerales</taxon>
        <taxon>Conexivisphaeraceae</taxon>
        <taxon>Conexivisphaera</taxon>
    </lineage>
</organism>
<dbReference type="SMART" id="SM00881">
    <property type="entry name" value="CoA_binding"/>
    <property type="match status" value="1"/>
</dbReference>
<evidence type="ECO:0000259" key="5">
    <source>
        <dbReference type="PROSITE" id="PS50975"/>
    </source>
</evidence>
<dbReference type="RefSeq" id="WP_174449190.1">
    <property type="nucleotide sequence ID" value="NZ_AP018732.1"/>
</dbReference>
<keyword evidence="7" id="KW-1185">Reference proteome</keyword>
<dbReference type="PANTHER" id="PTHR43334">
    <property type="entry name" value="ACETATE--COA LIGASE [ADP-FORMING]"/>
    <property type="match status" value="1"/>
</dbReference>
<evidence type="ECO:0000256" key="2">
    <source>
        <dbReference type="ARBA" id="ARBA00022741"/>
    </source>
</evidence>
<evidence type="ECO:0000313" key="7">
    <source>
        <dbReference type="Proteomes" id="UP000509448"/>
    </source>
</evidence>
<evidence type="ECO:0000313" key="6">
    <source>
        <dbReference type="EMBL" id="BBE43022.1"/>
    </source>
</evidence>
<keyword evidence="2 4" id="KW-0547">Nucleotide-binding</keyword>